<dbReference type="Gene3D" id="3.30.1330.230">
    <property type="match status" value="1"/>
</dbReference>
<feature type="domain" description="YcaO" evidence="1">
    <location>
        <begin position="230"/>
        <end position="600"/>
    </location>
</feature>
<dbReference type="InterPro" id="IPR003776">
    <property type="entry name" value="YcaO-like_dom"/>
</dbReference>
<dbReference type="Proteomes" id="UP000035720">
    <property type="component" value="Unassembled WGS sequence"/>
</dbReference>
<name>A0A077MBG9_9MICO</name>
<dbReference type="NCBIfam" id="TIGR03882">
    <property type="entry name" value="cyclo_dehyd_2"/>
    <property type="match status" value="1"/>
</dbReference>
<dbReference type="InterPro" id="IPR027624">
    <property type="entry name" value="TOMM_cyclo_SagD"/>
</dbReference>
<dbReference type="EMBL" id="CAJC01000057">
    <property type="protein sequence ID" value="CCI52217.1"/>
    <property type="molecule type" value="Genomic_DNA"/>
</dbReference>
<dbReference type="STRING" id="1193518.BN13_150078"/>
<dbReference type="PANTHER" id="PTHR37809">
    <property type="entry name" value="RIBOSOMAL PROTEIN S12 METHYLTHIOTRANSFERASE ACCESSORY FACTOR YCAO"/>
    <property type="match status" value="1"/>
</dbReference>
<keyword evidence="3" id="KW-1185">Reference proteome</keyword>
<dbReference type="RefSeq" id="WP_048544674.1">
    <property type="nucleotide sequence ID" value="NZ_HF571038.1"/>
</dbReference>
<dbReference type="AlphaFoldDB" id="A0A077MBG9"/>
<dbReference type="OrthoDB" id="2379922at2"/>
<protein>
    <recommendedName>
        <fullName evidence="1">YcaO domain-containing protein</fullName>
    </recommendedName>
</protein>
<dbReference type="Gene3D" id="3.30.40.250">
    <property type="match status" value="1"/>
</dbReference>
<gene>
    <name evidence="2" type="ORF">BN13_150078</name>
</gene>
<dbReference type="PROSITE" id="PS51664">
    <property type="entry name" value="YCAO"/>
    <property type="match status" value="1"/>
</dbReference>
<evidence type="ECO:0000313" key="2">
    <source>
        <dbReference type="EMBL" id="CCI52217.1"/>
    </source>
</evidence>
<evidence type="ECO:0000313" key="3">
    <source>
        <dbReference type="Proteomes" id="UP000035720"/>
    </source>
</evidence>
<evidence type="ECO:0000259" key="1">
    <source>
        <dbReference type="PROSITE" id="PS51664"/>
    </source>
</evidence>
<accession>A0A077MBG9</accession>
<dbReference type="PANTHER" id="PTHR37809:SF1">
    <property type="entry name" value="RIBOSOMAL PROTEIN S12 METHYLTHIOTRANSFERASE ACCESSORY FACTOR YCAO"/>
    <property type="match status" value="1"/>
</dbReference>
<sequence length="600" mass="64938">MDLVTSLKSRLGPDTVARLSFWPDQEEGRSDGARVHVAASTVLIGPWDPDGPPQACGECVRTRWLRVRSHSERTLRTASQTDRVAASAPWPLDVPFVVDSTAILLSRVNDPEFGDSIPAVPPGCAFVTSLDLVSLQTETMLIERDPLCPGCSTWVGDEPSSQELIERTSIGSRCFSIDEYDLLDGALVNPVAGVLGNAAVEDVWSTTTAPVCGRVDSRSSTDCAELTWSGQTPTYNRSRLVGLLEGLERYAGSLRRRAIHPVMATTNDPLRRVDPRVMGLYDPRTYRDDPNLVPFDPDREIPWVWGYSVRDRQPILVAQRNVYYAGLLGADRFVDECSNGCASGSCYEEAVLHGLLEVIERDAFLMAWYGGAQLPVLGGGAELGANAAKLLNRASLLGYRVDLLDTSTDTAVPVVTALATRMDGGDGYLVLASGAALDPIEAAESALHEVLTYLPGRAKQAARRRPELLAMSTDPALVRSLRDHAELYGLPSQGKLAATLASPSREVTVQAMAARVGGGWSGNITADLIRIVDHLADLGYDVVVVDQTSPEQERRGISAVRVMVPGLLPMDFGWSRQRALLMPRLLNGPGAVRILPHPFP</sequence>
<comment type="caution">
    <text evidence="2">The sequence shown here is derived from an EMBL/GenBank/DDBJ whole genome shotgun (WGS) entry which is preliminary data.</text>
</comment>
<dbReference type="Pfam" id="PF02624">
    <property type="entry name" value="YcaO"/>
    <property type="match status" value="1"/>
</dbReference>
<dbReference type="InterPro" id="IPR022291">
    <property type="entry name" value="Bacteriocin_synth_cyclodeHase"/>
</dbReference>
<organism evidence="2 3">
    <name type="scientific">Nostocoides jenkinsii Ben 74</name>
    <dbReference type="NCBI Taxonomy" id="1193518"/>
    <lineage>
        <taxon>Bacteria</taxon>
        <taxon>Bacillati</taxon>
        <taxon>Actinomycetota</taxon>
        <taxon>Actinomycetes</taxon>
        <taxon>Micrococcales</taxon>
        <taxon>Intrasporangiaceae</taxon>
        <taxon>Nostocoides</taxon>
    </lineage>
</organism>
<dbReference type="Gene3D" id="3.30.160.660">
    <property type="match status" value="1"/>
</dbReference>
<dbReference type="NCBIfam" id="TIGR03604">
    <property type="entry name" value="TOMM_cyclo_SagD"/>
    <property type="match status" value="1"/>
</dbReference>
<reference evidence="2 3" key="1">
    <citation type="journal article" date="2013" name="ISME J.">
        <title>A metabolic model for members of the genus Tetrasphaera involved in enhanced biological phosphorus removal.</title>
        <authorList>
            <person name="Kristiansen R."/>
            <person name="Nguyen H.T.T."/>
            <person name="Saunders A.M."/>
            <person name="Nielsen J.L."/>
            <person name="Wimmer R."/>
            <person name="Le V.Q."/>
            <person name="McIlroy S.J."/>
            <person name="Petrovski S."/>
            <person name="Seviour R.J."/>
            <person name="Calteau A."/>
            <person name="Nielsen K.L."/>
            <person name="Nielsen P.H."/>
        </authorList>
    </citation>
    <scope>NUCLEOTIDE SEQUENCE [LARGE SCALE GENOMIC DNA]</scope>
    <source>
        <strain evidence="2 3">Ben 74</strain>
    </source>
</reference>
<proteinExistence type="predicted"/>